<evidence type="ECO:0000256" key="1">
    <source>
        <dbReference type="SAM" id="MobiDB-lite"/>
    </source>
</evidence>
<protein>
    <submittedName>
        <fullName evidence="2">Uncharacterized protein</fullName>
    </submittedName>
</protein>
<accession>A0A1F6CQ11</accession>
<name>A0A1F6CQ11_9BACT</name>
<gene>
    <name evidence="2" type="ORF">A2704_02135</name>
</gene>
<proteinExistence type="predicted"/>
<feature type="region of interest" description="Disordered" evidence="1">
    <location>
        <begin position="26"/>
        <end position="46"/>
    </location>
</feature>
<organism evidence="2 3">
    <name type="scientific">Candidatus Kaiserbacteria bacterium RIFCSPHIGHO2_01_FULL_54_36b</name>
    <dbReference type="NCBI Taxonomy" id="1798483"/>
    <lineage>
        <taxon>Bacteria</taxon>
        <taxon>Candidatus Kaiseribacteriota</taxon>
    </lineage>
</organism>
<sequence>MKRVTLTDMKASVFDLDEAKQRSGAGKVVEGAKHSPIKRGGSDRHGWITTTTHYKTVFPGNVRTEGVIELGIPKETLKKLAGRARKKENHGKSVSFRGNYKVNEIPCFGILTVNFNSGTAPRFVYAEKRPKK</sequence>
<comment type="caution">
    <text evidence="2">The sequence shown here is derived from an EMBL/GenBank/DDBJ whole genome shotgun (WGS) entry which is preliminary data.</text>
</comment>
<reference evidence="2 3" key="1">
    <citation type="journal article" date="2016" name="Nat. Commun.">
        <title>Thousands of microbial genomes shed light on interconnected biogeochemical processes in an aquifer system.</title>
        <authorList>
            <person name="Anantharaman K."/>
            <person name="Brown C.T."/>
            <person name="Hug L.A."/>
            <person name="Sharon I."/>
            <person name="Castelle C.J."/>
            <person name="Probst A.J."/>
            <person name="Thomas B.C."/>
            <person name="Singh A."/>
            <person name="Wilkins M.J."/>
            <person name="Karaoz U."/>
            <person name="Brodie E.L."/>
            <person name="Williams K.H."/>
            <person name="Hubbard S.S."/>
            <person name="Banfield J.F."/>
        </authorList>
    </citation>
    <scope>NUCLEOTIDE SEQUENCE [LARGE SCALE GENOMIC DNA]</scope>
</reference>
<evidence type="ECO:0000313" key="2">
    <source>
        <dbReference type="EMBL" id="OGG51244.1"/>
    </source>
</evidence>
<dbReference type="EMBL" id="MFKW01000034">
    <property type="protein sequence ID" value="OGG51244.1"/>
    <property type="molecule type" value="Genomic_DNA"/>
</dbReference>
<dbReference type="AlphaFoldDB" id="A0A1F6CQ11"/>
<evidence type="ECO:0000313" key="3">
    <source>
        <dbReference type="Proteomes" id="UP000176445"/>
    </source>
</evidence>
<dbReference type="Proteomes" id="UP000176445">
    <property type="component" value="Unassembled WGS sequence"/>
</dbReference>